<accession>A0A0N0ZZI9</accession>
<dbReference type="Proteomes" id="UP000037953">
    <property type="component" value="Unassembled WGS sequence"/>
</dbReference>
<organism evidence="1 2">
    <name type="scientific">Chryseobacterium indologenes</name>
    <name type="common">Flavobacterium indologenes</name>
    <dbReference type="NCBI Taxonomy" id="253"/>
    <lineage>
        <taxon>Bacteria</taxon>
        <taxon>Pseudomonadati</taxon>
        <taxon>Bacteroidota</taxon>
        <taxon>Flavobacteriia</taxon>
        <taxon>Flavobacteriales</taxon>
        <taxon>Weeksellaceae</taxon>
        <taxon>Chryseobacterium group</taxon>
        <taxon>Chryseobacterium</taxon>
    </lineage>
</organism>
<dbReference type="PATRIC" id="fig|253.9.peg.39"/>
<sequence>MYKILRYESNRKFRVICIGNTDAVVLTPLEERLHAGGYSAFPSAALDFTDESIDFLKLLVKDPVTTAVTNHQDNNF</sequence>
<evidence type="ECO:0000313" key="1">
    <source>
        <dbReference type="EMBL" id="KPE52487.1"/>
    </source>
</evidence>
<reference evidence="1 2" key="1">
    <citation type="journal article" date="2015" name="Genom Data">
        <title>Draft genome sequence of a multidrug-resistant Chryseobacterium indologenes isolate from Malaysia.</title>
        <authorList>
            <person name="Yu C.Y."/>
            <person name="Ang G.Y."/>
            <person name="Cheng H.J."/>
            <person name="Cheong Y.M."/>
            <person name="Yin W.F."/>
            <person name="Chan K.G."/>
        </authorList>
    </citation>
    <scope>NUCLEOTIDE SEQUENCE [LARGE SCALE GENOMIC DNA]</scope>
    <source>
        <strain evidence="1 2">CI_885</strain>
    </source>
</reference>
<dbReference type="AlphaFoldDB" id="A0A0N0ZZI9"/>
<reference evidence="2" key="2">
    <citation type="submission" date="2015-09" db="EMBL/GenBank/DDBJ databases">
        <title>Draft genome sequence of a multidrug-resistant Chryseobacterium indologenes isolate from Malaysia.</title>
        <authorList>
            <person name="Yu C.Y."/>
            <person name="Ang G.Y."/>
            <person name="Chan K.-G."/>
        </authorList>
    </citation>
    <scope>NUCLEOTIDE SEQUENCE [LARGE SCALE GENOMIC DNA]</scope>
    <source>
        <strain evidence="2">CI_885</strain>
    </source>
</reference>
<evidence type="ECO:0000313" key="2">
    <source>
        <dbReference type="Proteomes" id="UP000037953"/>
    </source>
</evidence>
<comment type="caution">
    <text evidence="1">The sequence shown here is derived from an EMBL/GenBank/DDBJ whole genome shotgun (WGS) entry which is preliminary data.</text>
</comment>
<proteinExistence type="predicted"/>
<dbReference type="EMBL" id="LJOD01000001">
    <property type="protein sequence ID" value="KPE52487.1"/>
    <property type="molecule type" value="Genomic_DNA"/>
</dbReference>
<protein>
    <submittedName>
        <fullName evidence="1">Uncharacterized protein</fullName>
    </submittedName>
</protein>
<dbReference type="OrthoDB" id="9787787at2"/>
<gene>
    <name evidence="1" type="ORF">AOB46_00180</name>
</gene>
<name>A0A0N0ZZI9_CHRID</name>
<dbReference type="RefSeq" id="WP_062696040.1">
    <property type="nucleotide sequence ID" value="NZ_LJOD01000001.1"/>
</dbReference>